<keyword evidence="3" id="KW-1185">Reference proteome</keyword>
<dbReference type="Proteomes" id="UP000322245">
    <property type="component" value="Unassembled WGS sequence"/>
</dbReference>
<reference evidence="2 3" key="1">
    <citation type="submission" date="2017-05" db="EMBL/GenBank/DDBJ databases">
        <title>The Genome Sequence of Tsuchiyaea wingfieldii DSM 27421.</title>
        <authorList>
            <person name="Cuomo C."/>
            <person name="Passer A."/>
            <person name="Billmyre B."/>
            <person name="Heitman J."/>
        </authorList>
    </citation>
    <scope>NUCLEOTIDE SEQUENCE [LARGE SCALE GENOMIC DNA]</scope>
    <source>
        <strain evidence="2 3">DSM 27421</strain>
    </source>
</reference>
<evidence type="ECO:0000313" key="3">
    <source>
        <dbReference type="Proteomes" id="UP000322245"/>
    </source>
</evidence>
<organism evidence="2 3">
    <name type="scientific">Cryptococcus floricola</name>
    <dbReference type="NCBI Taxonomy" id="2591691"/>
    <lineage>
        <taxon>Eukaryota</taxon>
        <taxon>Fungi</taxon>
        <taxon>Dikarya</taxon>
        <taxon>Basidiomycota</taxon>
        <taxon>Agaricomycotina</taxon>
        <taxon>Tremellomycetes</taxon>
        <taxon>Tremellales</taxon>
        <taxon>Cryptococcaceae</taxon>
        <taxon>Cryptococcus</taxon>
    </lineage>
</organism>
<protein>
    <recommendedName>
        <fullName evidence="4">OTU domain-containing protein</fullName>
    </recommendedName>
</protein>
<comment type="caution">
    <text evidence="2">The sequence shown here is derived from an EMBL/GenBank/DDBJ whole genome shotgun (WGS) entry which is preliminary data.</text>
</comment>
<feature type="compositionally biased region" description="Basic and acidic residues" evidence="1">
    <location>
        <begin position="23"/>
        <end position="48"/>
    </location>
</feature>
<evidence type="ECO:0000313" key="2">
    <source>
        <dbReference type="EMBL" id="TYJ51532.1"/>
    </source>
</evidence>
<evidence type="ECO:0000256" key="1">
    <source>
        <dbReference type="SAM" id="MobiDB-lite"/>
    </source>
</evidence>
<gene>
    <name evidence="2" type="ORF">B9479_007898</name>
</gene>
<accession>A0A5D3AL68</accession>
<evidence type="ECO:0008006" key="4">
    <source>
        <dbReference type="Google" id="ProtNLM"/>
    </source>
</evidence>
<dbReference type="EMBL" id="NIDF01000223">
    <property type="protein sequence ID" value="TYJ51532.1"/>
    <property type="molecule type" value="Genomic_DNA"/>
</dbReference>
<dbReference type="AlphaFoldDB" id="A0A5D3AL68"/>
<proteinExistence type="predicted"/>
<sequence>MRTHIQRLRQVLDDVLKDSQKDKDLAREIMDSNDGRVETNPDLSRDSSPESDIQCLSAPPDRRVFKRLAKKPGHSCPSFRDVVSIRGAERLAWRTRWVAGDGRCQFRAFANAVWGEDHPIDQFLEEIAAVMRGGLRAKGERLYKSMREDAPEHEKHKNYDDAGDGDGHRFWSDSGQ</sequence>
<name>A0A5D3AL68_9TREE</name>
<feature type="region of interest" description="Disordered" evidence="1">
    <location>
        <begin position="143"/>
        <end position="176"/>
    </location>
</feature>
<feature type="region of interest" description="Disordered" evidence="1">
    <location>
        <begin position="23"/>
        <end position="56"/>
    </location>
</feature>